<keyword evidence="1" id="KW-0556">Organic radical</keyword>
<dbReference type="InterPro" id="IPR001150">
    <property type="entry name" value="Gly_radical"/>
</dbReference>
<gene>
    <name evidence="3" type="primary">bssA_3</name>
    <name evidence="3" type="ORF">ACLFYP115_02692</name>
</gene>
<reference evidence="3" key="1">
    <citation type="submission" date="2019-11" db="EMBL/GenBank/DDBJ databases">
        <authorList>
            <person name="Feng L."/>
        </authorList>
    </citation>
    <scope>NUCLEOTIDE SEQUENCE</scope>
    <source>
        <strain evidence="3">AcaccaeLFYP115</strain>
    </source>
</reference>
<dbReference type="InterPro" id="IPR004184">
    <property type="entry name" value="PFL_dom"/>
</dbReference>
<dbReference type="SUPFAM" id="SSF51998">
    <property type="entry name" value="PFL-like glycyl radical enzymes"/>
    <property type="match status" value="1"/>
</dbReference>
<dbReference type="Pfam" id="PF02901">
    <property type="entry name" value="PFL-like"/>
    <property type="match status" value="1"/>
</dbReference>
<dbReference type="Gene3D" id="3.20.70.20">
    <property type="match status" value="2"/>
</dbReference>
<dbReference type="PROSITE" id="PS51149">
    <property type="entry name" value="GLY_RADICAL_2"/>
    <property type="match status" value="1"/>
</dbReference>
<dbReference type="Pfam" id="PF01228">
    <property type="entry name" value="Gly_radical"/>
    <property type="match status" value="1"/>
</dbReference>
<accession>A0A6N2VRC5</accession>
<evidence type="ECO:0000256" key="2">
    <source>
        <dbReference type="ARBA" id="ARBA00023239"/>
    </source>
</evidence>
<organism evidence="3">
    <name type="scientific">Anaerostipes caccae</name>
    <dbReference type="NCBI Taxonomy" id="105841"/>
    <lineage>
        <taxon>Bacteria</taxon>
        <taxon>Bacillati</taxon>
        <taxon>Bacillota</taxon>
        <taxon>Clostridia</taxon>
        <taxon>Lachnospirales</taxon>
        <taxon>Lachnospiraceae</taxon>
        <taxon>Anaerostipes</taxon>
    </lineage>
</organism>
<evidence type="ECO:0000313" key="3">
    <source>
        <dbReference type="EMBL" id="VYT32213.1"/>
    </source>
</evidence>
<dbReference type="AlphaFoldDB" id="A0A6N2VRC5"/>
<dbReference type="InterPro" id="IPR051215">
    <property type="entry name" value="GRE"/>
</dbReference>
<dbReference type="RefSeq" id="WP_006568686.1">
    <property type="nucleotide sequence ID" value="NZ_CABIYM010000001.1"/>
</dbReference>
<proteinExistence type="predicted"/>
<dbReference type="PANTHER" id="PTHR43641">
    <property type="entry name" value="FORMATE ACETYLTRANSFERASE 3-RELATED"/>
    <property type="match status" value="1"/>
</dbReference>
<dbReference type="PANTHER" id="PTHR43641:SF2">
    <property type="entry name" value="DEHYDRATASE YBIW-RELATED"/>
    <property type="match status" value="1"/>
</dbReference>
<dbReference type="GO" id="GO:0018805">
    <property type="term" value="F:benzylsuccinate synthase activity"/>
    <property type="evidence" value="ECO:0007669"/>
    <property type="project" value="UniProtKB-EC"/>
</dbReference>
<dbReference type="EC" id="4.1.99.11" evidence="3"/>
<keyword evidence="2 3" id="KW-0456">Lyase</keyword>
<protein>
    <submittedName>
        <fullName evidence="3">Benzylsuccinate synthase alpha subunit</fullName>
        <ecNumber evidence="3">4.1.99.11</ecNumber>
    </submittedName>
</protein>
<dbReference type="EMBL" id="CACRSQ010000007">
    <property type="protein sequence ID" value="VYT32213.1"/>
    <property type="molecule type" value="Genomic_DNA"/>
</dbReference>
<evidence type="ECO:0000256" key="1">
    <source>
        <dbReference type="ARBA" id="ARBA00022818"/>
    </source>
</evidence>
<dbReference type="PROSITE" id="PS51554">
    <property type="entry name" value="PFL"/>
    <property type="match status" value="1"/>
</dbReference>
<dbReference type="GO" id="GO:0005829">
    <property type="term" value="C:cytosol"/>
    <property type="evidence" value="ECO:0007669"/>
    <property type="project" value="TreeGrafter"/>
</dbReference>
<name>A0A6N2VRC5_9FIRM</name>
<sequence length="803" mass="91872">MEERLKALKQQIQQRNDMGVRSTYLYKYIADSLRTTENEPVQIRRAKAFANILEEVKLEVLPYELIAGSMLGMCPVYEERMTEEEQEKKSVQTIENYRKEKAENKNLDGSIVFEEGHAKSFEDDFTSKKSRWSLMSRVHHDASIEFKDLQKQIALMEERYAGCKDLEPYEIGRELERAFKIPYAAEDKKLYNELPWFVGNHLNLNYGRALQKGLLQMKDEIISRLGSSSDPEKSEYYEAARIAVDAVIRFIKRYADELDLHSQNTNVTEERSRELKRMADICRKISEKPAKSFYEAVQLTWMLHIIANIQGGSALSFGRLDQYLYPYFKKDTEEGRITYSEAKELVGCLWLKVNEPKMRTVQSVTLGGITPDGKDAANELTRICLQTAKDAGMPYPNVGLRVNRLNPDWIYEEALETIKAGCGQPMLLNDEIWITNMKKLGYPEDQANDYYNMGCVEIMIPGKQPNWGVTEAIAFPVLIEEVMRKWGAGEIKIRSFDEFMDAYLQEMDIAIEADRQEALQKKANMTERCYDPFSSVLIDGCLEHGKDMLQGGSECPVHWSVYAYGIGTAADSLCAVKKFVFDDQKVTLEQMKDALEADFEGYEELRAMLDRMTPAYGNGLEEVDSIADKVLTHFSKSVFELNHNSEKDKYVSTLFGYFFHIYHGEIVGATPNGRHKGEPFSDSMGPGQGKDVKGPTRLLHSVIRLNDDYITGGYALNYKLNPAFLNEEKGRQAAISLLKTYIENRGPQIQVYTTNLDDIKDAQVHPEKHRDLIVRVGGYCEFFVNLDRVLQNEIIARTMYGEG</sequence>